<dbReference type="OrthoDB" id="9779074at2"/>
<keyword evidence="4" id="KW-1133">Transmembrane helix</keyword>
<reference evidence="6 7" key="1">
    <citation type="submission" date="2016-10" db="EMBL/GenBank/DDBJ databases">
        <authorList>
            <person name="de Groot N.N."/>
        </authorList>
    </citation>
    <scope>NUCLEOTIDE SEQUENCE [LARGE SCALE GENOMIC DNA]</scope>
    <source>
        <strain evidence="6 7">CGMCC 1.10076</strain>
    </source>
</reference>
<dbReference type="InterPro" id="IPR018060">
    <property type="entry name" value="HTH_AraC"/>
</dbReference>
<dbReference type="PANTHER" id="PTHR43280">
    <property type="entry name" value="ARAC-FAMILY TRANSCRIPTIONAL REGULATOR"/>
    <property type="match status" value="1"/>
</dbReference>
<dbReference type="AlphaFoldDB" id="A0A1G9CDL7"/>
<evidence type="ECO:0000313" key="7">
    <source>
        <dbReference type="Proteomes" id="UP000199580"/>
    </source>
</evidence>
<dbReference type="SMART" id="SM00342">
    <property type="entry name" value="HTH_ARAC"/>
    <property type="match status" value="1"/>
</dbReference>
<feature type="transmembrane region" description="Helical" evidence="4">
    <location>
        <begin position="213"/>
        <end position="234"/>
    </location>
</feature>
<keyword evidence="4" id="KW-0472">Membrane</keyword>
<dbReference type="Pfam" id="PF12833">
    <property type="entry name" value="HTH_18"/>
    <property type="match status" value="1"/>
</dbReference>
<dbReference type="STRING" id="1128970.SAMN04487935_3486"/>
<dbReference type="Proteomes" id="UP000199580">
    <property type="component" value="Unassembled WGS sequence"/>
</dbReference>
<evidence type="ECO:0000256" key="4">
    <source>
        <dbReference type="SAM" id="Phobius"/>
    </source>
</evidence>
<name>A0A1G9CDL7_9FLAO</name>
<evidence type="ECO:0000256" key="2">
    <source>
        <dbReference type="ARBA" id="ARBA00023125"/>
    </source>
</evidence>
<dbReference type="SUPFAM" id="SSF46689">
    <property type="entry name" value="Homeodomain-like"/>
    <property type="match status" value="1"/>
</dbReference>
<organism evidence="6 7">
    <name type="scientific">Flavobacterium noncentrifugens</name>
    <dbReference type="NCBI Taxonomy" id="1128970"/>
    <lineage>
        <taxon>Bacteria</taxon>
        <taxon>Pseudomonadati</taxon>
        <taxon>Bacteroidota</taxon>
        <taxon>Flavobacteriia</taxon>
        <taxon>Flavobacteriales</taxon>
        <taxon>Flavobacteriaceae</taxon>
        <taxon>Flavobacterium</taxon>
    </lineage>
</organism>
<protein>
    <submittedName>
        <fullName evidence="6">AraC-type DNA-binding protein</fullName>
    </submittedName>
</protein>
<dbReference type="InterPro" id="IPR018062">
    <property type="entry name" value="HTH_AraC-typ_CS"/>
</dbReference>
<dbReference type="GO" id="GO:0043565">
    <property type="term" value="F:sequence-specific DNA binding"/>
    <property type="evidence" value="ECO:0007669"/>
    <property type="project" value="InterPro"/>
</dbReference>
<dbReference type="CDD" id="cd00093">
    <property type="entry name" value="HTH_XRE"/>
    <property type="match status" value="1"/>
</dbReference>
<accession>A0A1G9CDL7</accession>
<feature type="transmembrane region" description="Helical" evidence="4">
    <location>
        <begin position="6"/>
        <end position="25"/>
    </location>
</feature>
<dbReference type="PROSITE" id="PS01124">
    <property type="entry name" value="HTH_ARAC_FAMILY_2"/>
    <property type="match status" value="1"/>
</dbReference>
<dbReference type="InterPro" id="IPR009057">
    <property type="entry name" value="Homeodomain-like_sf"/>
</dbReference>
<feature type="transmembrane region" description="Helical" evidence="4">
    <location>
        <begin position="143"/>
        <end position="160"/>
    </location>
</feature>
<dbReference type="GO" id="GO:0003700">
    <property type="term" value="F:DNA-binding transcription factor activity"/>
    <property type="evidence" value="ECO:0007669"/>
    <property type="project" value="InterPro"/>
</dbReference>
<proteinExistence type="predicted"/>
<evidence type="ECO:0000313" key="6">
    <source>
        <dbReference type="EMBL" id="SDK49742.1"/>
    </source>
</evidence>
<keyword evidence="2 6" id="KW-0238">DNA-binding</keyword>
<sequence>MNFNIFNSIILAGIFQGIVFAMVVLFSKKYNIFKSTLLLAGIILSFSLSNLGYYLRDINLITAMQFYEYCYVPFPLLIPVLLYFYVGAFLDPQKKTKLREKFLYVPFAIFLLPCIAFKIAKLSGFQNDTFYRSIYYVPFEVEILGILMMMVTMLYCIIKINRFERSNDKNIINSTNSGLRWLKWTCGGLIFLTTVWSYQMIKIQIDGMTSAFYLLWIGISIMIYWLGHIGIYKFGIQQQRKKIRNYSIESKISYVPEKQKSDYIVTFEKMFIGEKRFLDPTITLDKIADELHLSKSYLSRIINGELGSSFPDYLNALRVEEAKSYLSNADFSNYTLVAIGLEAGFNSKTTFNNTFKKVTGITPSDFKNGLR</sequence>
<keyword evidence="1" id="KW-0805">Transcription regulation</keyword>
<evidence type="ECO:0000256" key="1">
    <source>
        <dbReference type="ARBA" id="ARBA00023015"/>
    </source>
</evidence>
<evidence type="ECO:0000256" key="3">
    <source>
        <dbReference type="ARBA" id="ARBA00023163"/>
    </source>
</evidence>
<dbReference type="Gene3D" id="1.10.10.60">
    <property type="entry name" value="Homeodomain-like"/>
    <property type="match status" value="2"/>
</dbReference>
<feature type="transmembrane region" description="Helical" evidence="4">
    <location>
        <begin position="66"/>
        <end position="90"/>
    </location>
</feature>
<keyword evidence="7" id="KW-1185">Reference proteome</keyword>
<gene>
    <name evidence="6" type="ORF">SAMN04487935_3486</name>
</gene>
<keyword evidence="3" id="KW-0804">Transcription</keyword>
<dbReference type="EMBL" id="FNEZ01000007">
    <property type="protein sequence ID" value="SDK49742.1"/>
    <property type="molecule type" value="Genomic_DNA"/>
</dbReference>
<dbReference type="PROSITE" id="PS00041">
    <property type="entry name" value="HTH_ARAC_FAMILY_1"/>
    <property type="match status" value="1"/>
</dbReference>
<dbReference type="RefSeq" id="WP_091398549.1">
    <property type="nucleotide sequence ID" value="NZ_BKAI01000010.1"/>
</dbReference>
<feature type="transmembrane region" description="Helical" evidence="4">
    <location>
        <begin position="181"/>
        <end position="201"/>
    </location>
</feature>
<dbReference type="InterPro" id="IPR001387">
    <property type="entry name" value="Cro/C1-type_HTH"/>
</dbReference>
<dbReference type="PANTHER" id="PTHR43280:SF28">
    <property type="entry name" value="HTH-TYPE TRANSCRIPTIONAL ACTIVATOR RHAS"/>
    <property type="match status" value="1"/>
</dbReference>
<keyword evidence="4" id="KW-0812">Transmembrane</keyword>
<feature type="transmembrane region" description="Helical" evidence="4">
    <location>
        <begin position="102"/>
        <end position="123"/>
    </location>
</feature>
<feature type="transmembrane region" description="Helical" evidence="4">
    <location>
        <begin position="37"/>
        <end position="54"/>
    </location>
</feature>
<evidence type="ECO:0000259" key="5">
    <source>
        <dbReference type="PROSITE" id="PS01124"/>
    </source>
</evidence>
<feature type="domain" description="HTH araC/xylS-type" evidence="5">
    <location>
        <begin position="262"/>
        <end position="369"/>
    </location>
</feature>